<dbReference type="PANTHER" id="PTHR24412">
    <property type="entry name" value="KELCH PROTEIN"/>
    <property type="match status" value="1"/>
</dbReference>
<dbReference type="KEGG" id="spu:580996"/>
<dbReference type="Gene3D" id="1.25.40.420">
    <property type="match status" value="1"/>
</dbReference>
<dbReference type="Pfam" id="PF01344">
    <property type="entry name" value="Kelch_1"/>
    <property type="match status" value="1"/>
</dbReference>
<dbReference type="Proteomes" id="UP000007110">
    <property type="component" value="Unassembled WGS sequence"/>
</dbReference>
<dbReference type="GO" id="GO:0005737">
    <property type="term" value="C:cytoplasm"/>
    <property type="evidence" value="ECO:0000318"/>
    <property type="project" value="GO_Central"/>
</dbReference>
<dbReference type="PANTHER" id="PTHR24412:SF497">
    <property type="entry name" value="KELCH-LIKE PROTEIN 18"/>
    <property type="match status" value="1"/>
</dbReference>
<dbReference type="SMART" id="SM00612">
    <property type="entry name" value="Kelch"/>
    <property type="match status" value="5"/>
</dbReference>
<reference evidence="4" key="2">
    <citation type="submission" date="2021-01" db="UniProtKB">
        <authorList>
            <consortium name="EnsemblMetazoa"/>
        </authorList>
    </citation>
    <scope>IDENTIFICATION</scope>
</reference>
<proteinExistence type="predicted"/>
<dbReference type="Pfam" id="PF24681">
    <property type="entry name" value="Kelch_KLHDC2_KLHL20_DRC7"/>
    <property type="match status" value="1"/>
</dbReference>
<evidence type="ECO:0000256" key="1">
    <source>
        <dbReference type="ARBA" id="ARBA00022441"/>
    </source>
</evidence>
<protein>
    <recommendedName>
        <fullName evidence="3">BTB domain-containing protein</fullName>
    </recommendedName>
</protein>
<dbReference type="PIRSF" id="PIRSF037037">
    <property type="entry name" value="Kelch-like_protein_gigaxonin"/>
    <property type="match status" value="1"/>
</dbReference>
<dbReference type="Gene3D" id="3.30.710.10">
    <property type="entry name" value="Potassium Channel Kv1.1, Chain A"/>
    <property type="match status" value="1"/>
</dbReference>
<dbReference type="SUPFAM" id="SSF117281">
    <property type="entry name" value="Kelch motif"/>
    <property type="match status" value="1"/>
</dbReference>
<organism evidence="4 5">
    <name type="scientific">Strongylocentrotus purpuratus</name>
    <name type="common">Purple sea urchin</name>
    <dbReference type="NCBI Taxonomy" id="7668"/>
    <lineage>
        <taxon>Eukaryota</taxon>
        <taxon>Metazoa</taxon>
        <taxon>Echinodermata</taxon>
        <taxon>Eleutherozoa</taxon>
        <taxon>Echinozoa</taxon>
        <taxon>Echinoidea</taxon>
        <taxon>Euechinoidea</taxon>
        <taxon>Echinacea</taxon>
        <taxon>Camarodonta</taxon>
        <taxon>Echinidea</taxon>
        <taxon>Strongylocentrotidae</taxon>
        <taxon>Strongylocentrotus</taxon>
    </lineage>
</organism>
<dbReference type="InterPro" id="IPR011333">
    <property type="entry name" value="SKP1/BTB/POZ_sf"/>
</dbReference>
<dbReference type="OMA" id="YQHCSAV"/>
<dbReference type="InterPro" id="IPR011705">
    <property type="entry name" value="BACK"/>
</dbReference>
<keyword evidence="2" id="KW-0677">Repeat</keyword>
<dbReference type="InterPro" id="IPR006652">
    <property type="entry name" value="Kelch_1"/>
</dbReference>
<dbReference type="InterPro" id="IPR015915">
    <property type="entry name" value="Kelch-typ_b-propeller"/>
</dbReference>
<accession>A0A7M7SXI8</accession>
<dbReference type="GeneID" id="580996"/>
<evidence type="ECO:0000259" key="3">
    <source>
        <dbReference type="PROSITE" id="PS50097"/>
    </source>
</evidence>
<evidence type="ECO:0000313" key="4">
    <source>
        <dbReference type="EnsemblMetazoa" id="XP_030838587"/>
    </source>
</evidence>
<dbReference type="InterPro" id="IPR000210">
    <property type="entry name" value="BTB/POZ_dom"/>
</dbReference>
<reference evidence="5" key="1">
    <citation type="submission" date="2015-02" db="EMBL/GenBank/DDBJ databases">
        <title>Genome sequencing for Strongylocentrotus purpuratus.</title>
        <authorList>
            <person name="Murali S."/>
            <person name="Liu Y."/>
            <person name="Vee V."/>
            <person name="English A."/>
            <person name="Wang M."/>
            <person name="Skinner E."/>
            <person name="Han Y."/>
            <person name="Muzny D.M."/>
            <person name="Worley K.C."/>
            <person name="Gibbs R.A."/>
        </authorList>
    </citation>
    <scope>NUCLEOTIDE SEQUENCE</scope>
</reference>
<dbReference type="FunFam" id="1.25.40.420:FF:000001">
    <property type="entry name" value="Kelch-like family member 12"/>
    <property type="match status" value="1"/>
</dbReference>
<dbReference type="OrthoDB" id="19132at2759"/>
<dbReference type="Pfam" id="PF07707">
    <property type="entry name" value="BACK"/>
    <property type="match status" value="1"/>
</dbReference>
<name>A0A7M7SXI8_STRPU</name>
<dbReference type="RefSeq" id="XP_030838587.1">
    <property type="nucleotide sequence ID" value="XM_030982727.1"/>
</dbReference>
<dbReference type="SMART" id="SM00875">
    <property type="entry name" value="BACK"/>
    <property type="match status" value="1"/>
</dbReference>
<dbReference type="AlphaFoldDB" id="A0A7M7SXI8"/>
<dbReference type="Pfam" id="PF00651">
    <property type="entry name" value="BTB"/>
    <property type="match status" value="1"/>
</dbReference>
<evidence type="ECO:0000256" key="2">
    <source>
        <dbReference type="ARBA" id="ARBA00022737"/>
    </source>
</evidence>
<keyword evidence="1" id="KW-0880">Kelch repeat</keyword>
<feature type="domain" description="BTB" evidence="3">
    <location>
        <begin position="39"/>
        <end position="106"/>
    </location>
</feature>
<dbReference type="InParanoid" id="A0A7M7SXI8"/>
<dbReference type="GO" id="GO:0031463">
    <property type="term" value="C:Cul3-RING ubiquitin ligase complex"/>
    <property type="evidence" value="ECO:0000318"/>
    <property type="project" value="GO_Central"/>
</dbReference>
<dbReference type="SUPFAM" id="SSF54695">
    <property type="entry name" value="POZ domain"/>
    <property type="match status" value="1"/>
</dbReference>
<evidence type="ECO:0000313" key="5">
    <source>
        <dbReference type="Proteomes" id="UP000007110"/>
    </source>
</evidence>
<sequence>MDDLLDKQEKREYCDYEDCAWVENLGVSFQAMRQALELTDMKLRAGDTEFPCHRVVLAASSPFFRALLTGPMKEESRTTFDLQDTCSSTLSLLLDFMYTGKLRITEENVQDVLVSANYLLLGRLVDACSDFLRRQLDFQNCFEMYSFADAHGCEELLRATQRYILRNLPEASSSPAFLEAGFEQLRSLLGEDNLNVSSEMDLFRSIMDWVSHDVQDRSCHLLELLRLVRLPYLPTDNLNLISNDKLIAANPGCKTVLHNAHLCKEDLIPYPIEWRSPRSSTNQVEVLVVLGGVHSSQLGNSSSSLQHYWCDPRSQLLSWSKHSAMPHMLRNTVMYDVTKFRNDIYVIGGFDGEQGTLGHVWRYQIDNDQRETWGRVPALITSRYQHGSGVAGGHLFVAGGYDGREALNNVECFSPGWERWQPCPPMPEAVTFPAVVGYHKRLFVIGGMKSDSCAFPWIQCFDMATQSWSIIKTLELKSKGSKSVLLNDAIYIIGGPSNQVHVYDPENDVSFDVAPTLDIHVCAGVTVNNGKIYVAGGDNLKDRQNWNSVECYDPASNTWSIIGKMVIPLYWHGLVSIVRPNMPPMKAYLDSTNVYEVGPSMMFRGFQEGPPDHDPR</sequence>
<dbReference type="InterPro" id="IPR017096">
    <property type="entry name" value="BTB-kelch_protein"/>
</dbReference>
<dbReference type="GO" id="GO:1990756">
    <property type="term" value="F:ubiquitin-like ligase-substrate adaptor activity"/>
    <property type="evidence" value="ECO:0000318"/>
    <property type="project" value="GO_Central"/>
</dbReference>
<dbReference type="PROSITE" id="PS50097">
    <property type="entry name" value="BTB"/>
    <property type="match status" value="1"/>
</dbReference>
<dbReference type="SMART" id="SM00225">
    <property type="entry name" value="BTB"/>
    <property type="match status" value="1"/>
</dbReference>
<dbReference type="Gene3D" id="2.120.10.80">
    <property type="entry name" value="Kelch-type beta propeller"/>
    <property type="match status" value="2"/>
</dbReference>
<dbReference type="EnsemblMetazoa" id="XM_030982727">
    <property type="protein sequence ID" value="XP_030838587"/>
    <property type="gene ID" value="LOC580996"/>
</dbReference>
<keyword evidence="5" id="KW-1185">Reference proteome</keyword>
<dbReference type="GO" id="GO:0043161">
    <property type="term" value="P:proteasome-mediated ubiquitin-dependent protein catabolic process"/>
    <property type="evidence" value="ECO:0000318"/>
    <property type="project" value="GO_Central"/>
</dbReference>